<keyword evidence="1" id="KW-1185">Reference proteome</keyword>
<organism evidence="1 2">
    <name type="scientific">Romanomermis culicivorax</name>
    <name type="common">Nematode worm</name>
    <dbReference type="NCBI Taxonomy" id="13658"/>
    <lineage>
        <taxon>Eukaryota</taxon>
        <taxon>Metazoa</taxon>
        <taxon>Ecdysozoa</taxon>
        <taxon>Nematoda</taxon>
        <taxon>Enoplea</taxon>
        <taxon>Dorylaimia</taxon>
        <taxon>Mermithida</taxon>
        <taxon>Mermithoidea</taxon>
        <taxon>Mermithidae</taxon>
        <taxon>Romanomermis</taxon>
    </lineage>
</organism>
<name>A0A915JMX8_ROMCU</name>
<dbReference type="AlphaFoldDB" id="A0A915JMX8"/>
<evidence type="ECO:0000313" key="2">
    <source>
        <dbReference type="WBParaSite" id="nRc.2.0.1.t27584-RA"/>
    </source>
</evidence>
<protein>
    <submittedName>
        <fullName evidence="2">Uncharacterized protein</fullName>
    </submittedName>
</protein>
<dbReference type="Proteomes" id="UP000887565">
    <property type="component" value="Unplaced"/>
</dbReference>
<proteinExistence type="predicted"/>
<accession>A0A915JMX8</accession>
<reference evidence="2" key="1">
    <citation type="submission" date="2022-11" db="UniProtKB">
        <authorList>
            <consortium name="WormBaseParasite"/>
        </authorList>
    </citation>
    <scope>IDENTIFICATION</scope>
</reference>
<evidence type="ECO:0000313" key="1">
    <source>
        <dbReference type="Proteomes" id="UP000887565"/>
    </source>
</evidence>
<dbReference type="WBParaSite" id="nRc.2.0.1.t27584-RA">
    <property type="protein sequence ID" value="nRc.2.0.1.t27584-RA"/>
    <property type="gene ID" value="nRc.2.0.1.g27584"/>
</dbReference>
<sequence length="116" mass="13455">MKQNCQSRRNLQTKKRHQTLPMLRKTKQYHFIAKMQHLQWKKLGDTMDIVEDSISTLSATEFSSEKWPPSRSHQLGYCGSNGPWKIDAYRPGSSNLMSCLMMDAQCPVHKKLKDAE</sequence>